<dbReference type="AlphaFoldDB" id="A0A0D5Y879"/>
<protein>
    <submittedName>
        <fullName evidence="1">Uncharacterized protein</fullName>
    </submittedName>
</protein>
<sequence>MGACWSWREAEGERFALDREQARSYRNDAHHEMVLYQRDPV</sequence>
<evidence type="ECO:0000313" key="2">
    <source>
        <dbReference type="Proteomes" id="UP000032748"/>
    </source>
</evidence>
<organism evidence="1 2">
    <name type="scientific">Pseudomonas chlororaphis</name>
    <dbReference type="NCBI Taxonomy" id="587753"/>
    <lineage>
        <taxon>Bacteria</taxon>
        <taxon>Pseudomonadati</taxon>
        <taxon>Pseudomonadota</taxon>
        <taxon>Gammaproteobacteria</taxon>
        <taxon>Pseudomonadales</taxon>
        <taxon>Pseudomonadaceae</taxon>
        <taxon>Pseudomonas</taxon>
    </lineage>
</organism>
<evidence type="ECO:0000313" key="1">
    <source>
        <dbReference type="EMBL" id="AKA27219.1"/>
    </source>
</evidence>
<accession>A0A0D5Y879</accession>
<dbReference type="Proteomes" id="UP000032748">
    <property type="component" value="Chromosome"/>
</dbReference>
<gene>
    <name evidence="1" type="ORF">PCL1606_57740</name>
</gene>
<reference evidence="1 2" key="1">
    <citation type="journal article" date="2015" name="Mol. Plant Microbe Interact.">
        <title>Comparative Genomic Analysis of Pseudomonas chlororaphis PCL1606 Reveals New Insight into Antifungal Compounds Involved in Biocontrol.</title>
        <authorList>
            <person name="Calderon C.E."/>
            <person name="Ramos C."/>
            <person name="de Vicente A."/>
            <person name="Cazorla F.M."/>
        </authorList>
    </citation>
    <scope>NUCLEOTIDE SEQUENCE [LARGE SCALE GENOMIC DNA]</scope>
    <source>
        <strain evidence="1 2">PCL1606</strain>
    </source>
</reference>
<name>A0A0D5Y879_9PSED</name>
<dbReference type="KEGG" id="pcz:PCL1606_57740"/>
<dbReference type="EMBL" id="CP011110">
    <property type="protein sequence ID" value="AKA27219.1"/>
    <property type="molecule type" value="Genomic_DNA"/>
</dbReference>
<proteinExistence type="predicted"/>